<evidence type="ECO:0000313" key="2">
    <source>
        <dbReference type="Proteomes" id="UP000283530"/>
    </source>
</evidence>
<protein>
    <submittedName>
        <fullName evidence="1">Uncharacterized protein</fullName>
    </submittedName>
</protein>
<name>A0A443N658_9MAGN</name>
<dbReference type="EMBL" id="QPKB01000001">
    <property type="protein sequence ID" value="RWR74009.1"/>
    <property type="molecule type" value="Genomic_DNA"/>
</dbReference>
<organism evidence="1 2">
    <name type="scientific">Cinnamomum micranthum f. kanehirae</name>
    <dbReference type="NCBI Taxonomy" id="337451"/>
    <lineage>
        <taxon>Eukaryota</taxon>
        <taxon>Viridiplantae</taxon>
        <taxon>Streptophyta</taxon>
        <taxon>Embryophyta</taxon>
        <taxon>Tracheophyta</taxon>
        <taxon>Spermatophyta</taxon>
        <taxon>Magnoliopsida</taxon>
        <taxon>Magnoliidae</taxon>
        <taxon>Laurales</taxon>
        <taxon>Lauraceae</taxon>
        <taxon>Cinnamomum</taxon>
    </lineage>
</organism>
<sequence length="85" mass="10244">MCQTQYPWFNRFLILDQWNKISTVTTLDIIQMKLGVPEDTAVWSKTFKELVPASVWRWMKKAFENIHQEKNPRLLEFVASQIWRS</sequence>
<comment type="caution">
    <text evidence="1">The sequence shown here is derived from an EMBL/GenBank/DDBJ whole genome shotgun (WGS) entry which is preliminary data.</text>
</comment>
<reference evidence="1 2" key="1">
    <citation type="journal article" date="2019" name="Nat. Plants">
        <title>Stout camphor tree genome fills gaps in understanding of flowering plant genome evolution.</title>
        <authorList>
            <person name="Chaw S.M."/>
            <person name="Liu Y.C."/>
            <person name="Wu Y.W."/>
            <person name="Wang H.Y."/>
            <person name="Lin C.I."/>
            <person name="Wu C.S."/>
            <person name="Ke H.M."/>
            <person name="Chang L.Y."/>
            <person name="Hsu C.Y."/>
            <person name="Yang H.T."/>
            <person name="Sudianto E."/>
            <person name="Hsu M.H."/>
            <person name="Wu K.P."/>
            <person name="Wang L.N."/>
            <person name="Leebens-Mack J.H."/>
            <person name="Tsai I.J."/>
        </authorList>
    </citation>
    <scope>NUCLEOTIDE SEQUENCE [LARGE SCALE GENOMIC DNA]</scope>
    <source>
        <strain evidence="2">cv. Chaw 1501</strain>
        <tissue evidence="1">Young leaves</tissue>
    </source>
</reference>
<dbReference type="Proteomes" id="UP000283530">
    <property type="component" value="Unassembled WGS sequence"/>
</dbReference>
<accession>A0A443N658</accession>
<gene>
    <name evidence="1" type="ORF">CKAN_00232000</name>
</gene>
<dbReference type="AlphaFoldDB" id="A0A443N658"/>
<evidence type="ECO:0000313" key="1">
    <source>
        <dbReference type="EMBL" id="RWR74009.1"/>
    </source>
</evidence>
<proteinExistence type="predicted"/>
<keyword evidence="2" id="KW-1185">Reference proteome</keyword>